<proteinExistence type="inferred from homology"/>
<dbReference type="HOGENOM" id="CLU_047691_4_3_10"/>
<keyword evidence="4" id="KW-0804">Transcription</keyword>
<dbReference type="GO" id="GO:0006352">
    <property type="term" value="P:DNA-templated transcription initiation"/>
    <property type="evidence" value="ECO:0007669"/>
    <property type="project" value="InterPro"/>
</dbReference>
<evidence type="ECO:0000313" key="7">
    <source>
        <dbReference type="EMBL" id="EKJ89197.1"/>
    </source>
</evidence>
<evidence type="ECO:0000256" key="1">
    <source>
        <dbReference type="ARBA" id="ARBA00010641"/>
    </source>
</evidence>
<dbReference type="PANTHER" id="PTHR43133">
    <property type="entry name" value="RNA POLYMERASE ECF-TYPE SIGMA FACTO"/>
    <property type="match status" value="1"/>
</dbReference>
<comment type="caution">
    <text evidence="7">The sequence shown here is derived from an EMBL/GenBank/DDBJ whole genome shotgun (WGS) entry which is preliminary data.</text>
</comment>
<accession>K5BRK8</accession>
<dbReference type="InterPro" id="IPR007627">
    <property type="entry name" value="RNA_pol_sigma70_r2"/>
</dbReference>
<feature type="domain" description="RNA polymerase sigma-70 region 2" evidence="5">
    <location>
        <begin position="23"/>
        <end position="90"/>
    </location>
</feature>
<name>K5BRK8_9BACE</name>
<dbReference type="InterPro" id="IPR014284">
    <property type="entry name" value="RNA_pol_sigma-70_dom"/>
</dbReference>
<comment type="similarity">
    <text evidence="1">Belongs to the sigma-70 factor family. ECF subfamily.</text>
</comment>
<dbReference type="NCBIfam" id="TIGR02937">
    <property type="entry name" value="sigma70-ECF"/>
    <property type="match status" value="1"/>
</dbReference>
<keyword evidence="2" id="KW-0805">Transcription regulation</keyword>
<dbReference type="PANTHER" id="PTHR43133:SF46">
    <property type="entry name" value="RNA POLYMERASE SIGMA-70 FACTOR ECF SUBFAMILY"/>
    <property type="match status" value="1"/>
</dbReference>
<evidence type="ECO:0000259" key="5">
    <source>
        <dbReference type="Pfam" id="PF04542"/>
    </source>
</evidence>
<keyword evidence="3" id="KW-0731">Sigma factor</keyword>
<reference evidence="7 8" key="1">
    <citation type="submission" date="2012-02" db="EMBL/GenBank/DDBJ databases">
        <title>The Genome Sequence of Bacteroides finegoldii CL09T03C10.</title>
        <authorList>
            <consortium name="The Broad Institute Genome Sequencing Platform"/>
            <person name="Earl A."/>
            <person name="Ward D."/>
            <person name="Feldgarden M."/>
            <person name="Gevers D."/>
            <person name="Zitomersky N.L."/>
            <person name="Coyne M.J."/>
            <person name="Comstock L.E."/>
            <person name="Young S.K."/>
            <person name="Zeng Q."/>
            <person name="Gargeya S."/>
            <person name="Fitzgerald M."/>
            <person name="Haas B."/>
            <person name="Abouelleil A."/>
            <person name="Alvarado L."/>
            <person name="Arachchi H.M."/>
            <person name="Berlin A."/>
            <person name="Chapman S.B."/>
            <person name="Gearin G."/>
            <person name="Goldberg J."/>
            <person name="Griggs A."/>
            <person name="Gujja S."/>
            <person name="Hansen M."/>
            <person name="Heiman D."/>
            <person name="Howarth C."/>
            <person name="Larimer J."/>
            <person name="Lui A."/>
            <person name="MacDonald P.J.P."/>
            <person name="McCowen C."/>
            <person name="Montmayeur A."/>
            <person name="Murphy C."/>
            <person name="Neiman D."/>
            <person name="Pearson M."/>
            <person name="Priest M."/>
            <person name="Roberts A."/>
            <person name="Saif S."/>
            <person name="Shea T."/>
            <person name="Sisk P."/>
            <person name="Stolte C."/>
            <person name="Sykes S."/>
            <person name="Wortman J."/>
            <person name="Nusbaum C."/>
            <person name="Birren B."/>
        </authorList>
    </citation>
    <scope>NUCLEOTIDE SEQUENCE [LARGE SCALE GENOMIC DNA]</scope>
    <source>
        <strain evidence="7 8">CL09T03C10</strain>
    </source>
</reference>
<dbReference type="Pfam" id="PF04542">
    <property type="entry name" value="Sigma70_r2"/>
    <property type="match status" value="1"/>
</dbReference>
<protein>
    <submittedName>
        <fullName evidence="7">Sigma-70 family RNA polymerase sigma factor</fullName>
    </submittedName>
</protein>
<evidence type="ECO:0000256" key="4">
    <source>
        <dbReference type="ARBA" id="ARBA00023163"/>
    </source>
</evidence>
<dbReference type="InterPro" id="IPR036388">
    <property type="entry name" value="WH-like_DNA-bd_sf"/>
</dbReference>
<evidence type="ECO:0000256" key="3">
    <source>
        <dbReference type="ARBA" id="ARBA00023082"/>
    </source>
</evidence>
<feature type="domain" description="RNA polymerase sigma factor 70 region 4 type 2" evidence="6">
    <location>
        <begin position="124"/>
        <end position="176"/>
    </location>
</feature>
<dbReference type="InterPro" id="IPR039425">
    <property type="entry name" value="RNA_pol_sigma-70-like"/>
</dbReference>
<dbReference type="AlphaFoldDB" id="K5BRK8"/>
<dbReference type="GO" id="GO:0003677">
    <property type="term" value="F:DNA binding"/>
    <property type="evidence" value="ECO:0007669"/>
    <property type="project" value="InterPro"/>
</dbReference>
<evidence type="ECO:0000259" key="6">
    <source>
        <dbReference type="Pfam" id="PF08281"/>
    </source>
</evidence>
<dbReference type="Pfam" id="PF08281">
    <property type="entry name" value="Sigma70_r4_2"/>
    <property type="match status" value="1"/>
</dbReference>
<evidence type="ECO:0000313" key="8">
    <source>
        <dbReference type="Proteomes" id="UP000007995"/>
    </source>
</evidence>
<dbReference type="RefSeq" id="WP_007767153.1">
    <property type="nucleotide sequence ID" value="NZ_AKBZ01000006.1"/>
</dbReference>
<dbReference type="InterPro" id="IPR013325">
    <property type="entry name" value="RNA_pol_sigma_r2"/>
</dbReference>
<dbReference type="InterPro" id="IPR013249">
    <property type="entry name" value="RNA_pol_sigma70_r4_t2"/>
</dbReference>
<dbReference type="InterPro" id="IPR013324">
    <property type="entry name" value="RNA_pol_sigma_r3/r4-like"/>
</dbReference>
<dbReference type="GO" id="GO:0016987">
    <property type="term" value="F:sigma factor activity"/>
    <property type="evidence" value="ECO:0007669"/>
    <property type="project" value="UniProtKB-KW"/>
</dbReference>
<dbReference type="Proteomes" id="UP000007995">
    <property type="component" value="Unassembled WGS sequence"/>
</dbReference>
<dbReference type="EMBL" id="AGXW01000014">
    <property type="protein sequence ID" value="EKJ89197.1"/>
    <property type="molecule type" value="Genomic_DNA"/>
</dbReference>
<dbReference type="CDD" id="cd06171">
    <property type="entry name" value="Sigma70_r4"/>
    <property type="match status" value="1"/>
</dbReference>
<dbReference type="SUPFAM" id="SSF88946">
    <property type="entry name" value="Sigma2 domain of RNA polymerase sigma factors"/>
    <property type="match status" value="1"/>
</dbReference>
<dbReference type="OrthoDB" id="759001at2"/>
<dbReference type="Gene3D" id="1.10.1740.10">
    <property type="match status" value="1"/>
</dbReference>
<organism evidence="7 8">
    <name type="scientific">Bacteroides finegoldii CL09T03C10</name>
    <dbReference type="NCBI Taxonomy" id="997888"/>
    <lineage>
        <taxon>Bacteria</taxon>
        <taxon>Pseudomonadati</taxon>
        <taxon>Bacteroidota</taxon>
        <taxon>Bacteroidia</taxon>
        <taxon>Bacteroidales</taxon>
        <taxon>Bacteroidaceae</taxon>
        <taxon>Bacteroides</taxon>
    </lineage>
</organism>
<dbReference type="SUPFAM" id="SSF88659">
    <property type="entry name" value="Sigma3 and sigma4 domains of RNA polymerase sigma factors"/>
    <property type="match status" value="1"/>
</dbReference>
<sequence>MFIDDNSICRLLKDRDSRGLELLFKYYYRPLVLWADTFLNDIPASEDLVQEFFVSFWEKHSYERITSGNLRGYIFVSVRNQSLKFLEKRDPLREAVHVPVFISEEYGSLVEEYELGDLTEEMLQAVETEIQRLPPRMREVLTSVYIDGLSYRETSEKLNISISTVKTLLVNALKRLREIFSNFLSTFC</sequence>
<gene>
    <name evidence="7" type="ORF">HMPREF1057_03950</name>
</gene>
<evidence type="ECO:0000256" key="2">
    <source>
        <dbReference type="ARBA" id="ARBA00023015"/>
    </source>
</evidence>
<dbReference type="Gene3D" id="1.10.10.10">
    <property type="entry name" value="Winged helix-like DNA-binding domain superfamily/Winged helix DNA-binding domain"/>
    <property type="match status" value="1"/>
</dbReference>